<evidence type="ECO:0000313" key="3">
    <source>
        <dbReference type="Proteomes" id="UP000295110"/>
    </source>
</evidence>
<keyword evidence="3" id="KW-1185">Reference proteome</keyword>
<dbReference type="Gene3D" id="3.30.110.90">
    <property type="entry name" value="Amidohydrolase"/>
    <property type="match status" value="1"/>
</dbReference>
<keyword evidence="2" id="KW-0378">Hydrolase</keyword>
<dbReference type="InterPro" id="IPR011059">
    <property type="entry name" value="Metal-dep_hydrolase_composite"/>
</dbReference>
<dbReference type="Gene3D" id="3.20.20.140">
    <property type="entry name" value="Metal-dependent hydrolases"/>
    <property type="match status" value="1"/>
</dbReference>
<dbReference type="OrthoDB" id="9782972at2"/>
<dbReference type="InterPro" id="IPR051781">
    <property type="entry name" value="Metallo-dep_Hydrolase"/>
</dbReference>
<sequence>MKAFAFAMLLLGGSVSAREDRVQIHGTEAGAQAISQPGKGVTAAHYSFNDRGRGDVVDARWQLDAQGLPTRYEAGGNDYWKVPFTESFERDAAGKARWKNRIEVGETTAAGFYLPANPPPEFMGVLARALLKAPGHRLALLPAGEASLEGGETSVAAAGRRLTLHRIAGIEFTPVPVWLDEQGETAAVVDDWFEVLPAPLLPALAQLQREQQTADQAWHAALARSQAHRPQGALLIRGARLFDPVDLGVREGVSVLMRGERIVRVEPDAELDVPPDAEIIEAKGRLLLPGLWDVHQHFSGVDGVFDLIAGVTSARDMANDNLPMLARVQRFDSGAELGPRVTLAGIIEGIGPLAGPTDVRVDTADKARAAVDWYADHGYAQVKIYSSFSPALVAAVADRAHERGLRVSGHVPAFTFARAFVEAGADEIQHLNFILLNFFADEVKDTRSRDRYTVLADKLAQFDLGDGRFAEFVEFLRRHHTVLDPTMVVLEGLYSGEPARAAPALRPVVARFPAVVRRRQLSGAVAVPPGKEVAYAQALPGLLRMLKMLHDGGVTLMPGSDGFAGYSLHRELELYAQAGIPNAEVLRMATLTSARVLGVEKDRGSIVPGKLADMVLVDGDPLRQMSDIRRVWRTVKGGLVFDPAALERAMGMGAR</sequence>
<evidence type="ECO:0000313" key="2">
    <source>
        <dbReference type="EMBL" id="TCU96258.1"/>
    </source>
</evidence>
<dbReference type="Pfam" id="PF01979">
    <property type="entry name" value="Amidohydro_1"/>
    <property type="match status" value="1"/>
</dbReference>
<dbReference type="PANTHER" id="PTHR43135">
    <property type="entry name" value="ALPHA-D-RIBOSE 1-METHYLPHOSPHONATE 5-TRIPHOSPHATE DIPHOSPHATASE"/>
    <property type="match status" value="1"/>
</dbReference>
<dbReference type="InterPro" id="IPR006680">
    <property type="entry name" value="Amidohydro-rel"/>
</dbReference>
<dbReference type="Gene3D" id="2.30.40.10">
    <property type="entry name" value="Urease, subunit C, domain 1"/>
    <property type="match status" value="2"/>
</dbReference>
<dbReference type="EMBL" id="SMBU01000013">
    <property type="protein sequence ID" value="TCU96258.1"/>
    <property type="molecule type" value="Genomic_DNA"/>
</dbReference>
<accession>A0A4R3UZL5</accession>
<feature type="domain" description="Amidohydrolase-related" evidence="1">
    <location>
        <begin position="308"/>
        <end position="632"/>
    </location>
</feature>
<dbReference type="Gene3D" id="1.20.58.520">
    <property type="entry name" value="Amidohydrolase"/>
    <property type="match status" value="1"/>
</dbReference>
<evidence type="ECO:0000259" key="1">
    <source>
        <dbReference type="Pfam" id="PF01979"/>
    </source>
</evidence>
<dbReference type="SUPFAM" id="SSF51556">
    <property type="entry name" value="Metallo-dependent hydrolases"/>
    <property type="match status" value="1"/>
</dbReference>
<protein>
    <submittedName>
        <fullName evidence="2">Imidazolonepropionase-like amidohydrolase</fullName>
    </submittedName>
</protein>
<gene>
    <name evidence="2" type="ORF">EV671_101324</name>
</gene>
<proteinExistence type="predicted"/>
<name>A0A4R3UZL5_ROSSA</name>
<dbReference type="InterPro" id="IPR032466">
    <property type="entry name" value="Metal_Hydrolase"/>
</dbReference>
<dbReference type="PANTHER" id="PTHR43135:SF3">
    <property type="entry name" value="ALPHA-D-RIBOSE 1-METHYLPHOSPHONATE 5-TRIPHOSPHATE DIPHOSPHATASE"/>
    <property type="match status" value="1"/>
</dbReference>
<dbReference type="Proteomes" id="UP000295110">
    <property type="component" value="Unassembled WGS sequence"/>
</dbReference>
<dbReference type="RefSeq" id="WP_132571866.1">
    <property type="nucleotide sequence ID" value="NZ_SGUF01000015.1"/>
</dbReference>
<reference evidence="2 3" key="1">
    <citation type="submission" date="2019-03" db="EMBL/GenBank/DDBJ databases">
        <title>Genomic Encyclopedia of Type Strains, Phase IV (KMG-IV): sequencing the most valuable type-strain genomes for metagenomic binning, comparative biology and taxonomic classification.</title>
        <authorList>
            <person name="Goeker M."/>
        </authorList>
    </citation>
    <scope>NUCLEOTIDE SEQUENCE [LARGE SCALE GENOMIC DNA]</scope>
    <source>
        <strain evidence="2 3">DSM 654</strain>
    </source>
</reference>
<dbReference type="AlphaFoldDB" id="A0A4R3UZL5"/>
<dbReference type="SUPFAM" id="SSF51338">
    <property type="entry name" value="Composite domain of metallo-dependent hydrolases"/>
    <property type="match status" value="1"/>
</dbReference>
<organism evidence="2 3">
    <name type="scientific">Roseateles saccharophilus</name>
    <name type="common">Pseudomonas saccharophila</name>
    <dbReference type="NCBI Taxonomy" id="304"/>
    <lineage>
        <taxon>Bacteria</taxon>
        <taxon>Pseudomonadati</taxon>
        <taxon>Pseudomonadota</taxon>
        <taxon>Betaproteobacteria</taxon>
        <taxon>Burkholderiales</taxon>
        <taxon>Sphaerotilaceae</taxon>
        <taxon>Roseateles</taxon>
    </lineage>
</organism>
<comment type="caution">
    <text evidence="2">The sequence shown here is derived from an EMBL/GenBank/DDBJ whole genome shotgun (WGS) entry which is preliminary data.</text>
</comment>
<dbReference type="GO" id="GO:0016810">
    <property type="term" value="F:hydrolase activity, acting on carbon-nitrogen (but not peptide) bonds"/>
    <property type="evidence" value="ECO:0007669"/>
    <property type="project" value="InterPro"/>
</dbReference>